<organism evidence="1 2">
    <name type="scientific">Penicillium cataractarum</name>
    <dbReference type="NCBI Taxonomy" id="2100454"/>
    <lineage>
        <taxon>Eukaryota</taxon>
        <taxon>Fungi</taxon>
        <taxon>Dikarya</taxon>
        <taxon>Ascomycota</taxon>
        <taxon>Pezizomycotina</taxon>
        <taxon>Eurotiomycetes</taxon>
        <taxon>Eurotiomycetidae</taxon>
        <taxon>Eurotiales</taxon>
        <taxon>Aspergillaceae</taxon>
        <taxon>Penicillium</taxon>
    </lineage>
</organism>
<gene>
    <name evidence="1" type="ORF">N7496_011998</name>
</gene>
<reference evidence="1" key="2">
    <citation type="journal article" date="2023" name="IMA Fungus">
        <title>Comparative genomic study of the Penicillium genus elucidates a diverse pangenome and 15 lateral gene transfer events.</title>
        <authorList>
            <person name="Petersen C."/>
            <person name="Sorensen T."/>
            <person name="Nielsen M.R."/>
            <person name="Sondergaard T.E."/>
            <person name="Sorensen J.L."/>
            <person name="Fitzpatrick D.A."/>
            <person name="Frisvad J.C."/>
            <person name="Nielsen K.L."/>
        </authorList>
    </citation>
    <scope>NUCLEOTIDE SEQUENCE</scope>
    <source>
        <strain evidence="1">IBT 29864</strain>
    </source>
</reference>
<name>A0A9W9RG48_9EURO</name>
<protein>
    <submittedName>
        <fullName evidence="1">Uncharacterized protein</fullName>
    </submittedName>
</protein>
<dbReference type="GeneID" id="81444090"/>
<evidence type="ECO:0000313" key="1">
    <source>
        <dbReference type="EMBL" id="KAJ5359585.1"/>
    </source>
</evidence>
<evidence type="ECO:0000313" key="2">
    <source>
        <dbReference type="Proteomes" id="UP001147782"/>
    </source>
</evidence>
<comment type="caution">
    <text evidence="1">The sequence shown here is derived from an EMBL/GenBank/DDBJ whole genome shotgun (WGS) entry which is preliminary data.</text>
</comment>
<sequence length="78" mass="7895">MPAIAPADSEEPPLSLESGLSVGVAEDKEPVLVGVYVPVIVPASVFGGRVEEGVAYVMGKITPVGITDEGPAVDPQPP</sequence>
<dbReference type="RefSeq" id="XP_056550871.1">
    <property type="nucleotide sequence ID" value="XM_056704911.1"/>
</dbReference>
<accession>A0A9W9RG48</accession>
<reference evidence="1" key="1">
    <citation type="submission" date="2022-11" db="EMBL/GenBank/DDBJ databases">
        <authorList>
            <person name="Petersen C."/>
        </authorList>
    </citation>
    <scope>NUCLEOTIDE SEQUENCE</scope>
    <source>
        <strain evidence="1">IBT 29864</strain>
    </source>
</reference>
<dbReference type="Proteomes" id="UP001147782">
    <property type="component" value="Unassembled WGS sequence"/>
</dbReference>
<keyword evidence="2" id="KW-1185">Reference proteome</keyword>
<dbReference type="AlphaFoldDB" id="A0A9W9RG48"/>
<dbReference type="EMBL" id="JAPZBS010000009">
    <property type="protein sequence ID" value="KAJ5359585.1"/>
    <property type="molecule type" value="Genomic_DNA"/>
</dbReference>
<proteinExistence type="predicted"/>